<dbReference type="HOGENOM" id="CLU_1377604_0_0_10"/>
<dbReference type="Proteomes" id="UP000002221">
    <property type="component" value="Chromosome"/>
</dbReference>
<name>D0MGP2_RHOM4</name>
<dbReference type="InterPro" id="IPR011990">
    <property type="entry name" value="TPR-like_helical_dom_sf"/>
</dbReference>
<proteinExistence type="predicted"/>
<dbReference type="eggNOG" id="COG4232">
    <property type="taxonomic scope" value="Bacteria"/>
</dbReference>
<dbReference type="RefSeq" id="WP_012845215.1">
    <property type="nucleotide sequence ID" value="NC_013501.1"/>
</dbReference>
<protein>
    <recommendedName>
        <fullName evidence="3">Tetratricopeptide repeat protein</fullName>
    </recommendedName>
</protein>
<evidence type="ECO:0008006" key="3">
    <source>
        <dbReference type="Google" id="ProtNLM"/>
    </source>
</evidence>
<dbReference type="STRING" id="518766.Rmar_2735"/>
<keyword evidence="2" id="KW-1185">Reference proteome</keyword>
<dbReference type="Gene3D" id="1.25.40.10">
    <property type="entry name" value="Tetratricopeptide repeat domain"/>
    <property type="match status" value="1"/>
</dbReference>
<dbReference type="AlphaFoldDB" id="D0MGP2"/>
<evidence type="ECO:0000313" key="1">
    <source>
        <dbReference type="EMBL" id="ACY49605.1"/>
    </source>
</evidence>
<dbReference type="Pfam" id="PF13899">
    <property type="entry name" value="Thioredoxin_7"/>
    <property type="match status" value="1"/>
</dbReference>
<dbReference type="Gene3D" id="3.40.30.10">
    <property type="entry name" value="Glutaredoxin"/>
    <property type="match status" value="1"/>
</dbReference>
<dbReference type="eggNOG" id="COG1729">
    <property type="taxonomic scope" value="Bacteria"/>
</dbReference>
<accession>D0MGP2</accession>
<organism evidence="1 2">
    <name type="scientific">Rhodothermus marinus (strain ATCC 43812 / DSM 4252 / R-10)</name>
    <name type="common">Rhodothermus obamensis</name>
    <dbReference type="NCBI Taxonomy" id="518766"/>
    <lineage>
        <taxon>Bacteria</taxon>
        <taxon>Pseudomonadati</taxon>
        <taxon>Rhodothermota</taxon>
        <taxon>Rhodothermia</taxon>
        <taxon>Rhodothermales</taxon>
        <taxon>Rhodothermaceae</taxon>
        <taxon>Rhodothermus</taxon>
    </lineage>
</organism>
<dbReference type="SUPFAM" id="SSF48452">
    <property type="entry name" value="TPR-like"/>
    <property type="match status" value="1"/>
</dbReference>
<dbReference type="SMR" id="D0MGP2"/>
<gene>
    <name evidence="1" type="ordered locus">Rmar_2735</name>
</gene>
<dbReference type="SUPFAM" id="SSF52833">
    <property type="entry name" value="Thioredoxin-like"/>
    <property type="match status" value="1"/>
</dbReference>
<dbReference type="InterPro" id="IPR036249">
    <property type="entry name" value="Thioredoxin-like_sf"/>
</dbReference>
<dbReference type="KEGG" id="rmr:Rmar_2735"/>
<dbReference type="EMBL" id="CP001807">
    <property type="protein sequence ID" value="ACY49605.1"/>
    <property type="molecule type" value="Genomic_DNA"/>
</dbReference>
<evidence type="ECO:0000313" key="2">
    <source>
        <dbReference type="Proteomes" id="UP000002221"/>
    </source>
</evidence>
<sequence>MNEPLNWLHDLDAALAEARRTHRPVWLMFVREGCAGCARMEAVSYRDAQVQAELGEAFVLLRQDIRRDRVVRARYAAVWTPSFYVLDARGMVHHVELGYLPPDDLRLVLRLGRAKELVPRGRYTEAIALLEEALGLFPKHPMAAQVMLWWAMARYLKSGGDSRQFREDMLELLRRYPDSPEARRWPWSEPPPIA</sequence>
<reference evidence="1 2" key="1">
    <citation type="journal article" date="2009" name="Stand. Genomic Sci.">
        <title>Complete genome sequence of Rhodothermus marinus type strain (R-10).</title>
        <authorList>
            <person name="Nolan M."/>
            <person name="Tindall B.J."/>
            <person name="Pomrenke H."/>
            <person name="Lapidus A."/>
            <person name="Copeland A."/>
            <person name="Glavina Del Rio T."/>
            <person name="Lucas S."/>
            <person name="Chen F."/>
            <person name="Tice H."/>
            <person name="Cheng J.F."/>
            <person name="Saunders E."/>
            <person name="Han C."/>
            <person name="Bruce D."/>
            <person name="Goodwin L."/>
            <person name="Chain P."/>
            <person name="Pitluck S."/>
            <person name="Ovchinikova G."/>
            <person name="Pati A."/>
            <person name="Ivanova N."/>
            <person name="Mavromatis K."/>
            <person name="Chen A."/>
            <person name="Palaniappan K."/>
            <person name="Land M."/>
            <person name="Hauser L."/>
            <person name="Chang Y.J."/>
            <person name="Jeffries C.D."/>
            <person name="Brettin T."/>
            <person name="Goker M."/>
            <person name="Bristow J."/>
            <person name="Eisen J.A."/>
            <person name="Markowitz V."/>
            <person name="Hugenholtz P."/>
            <person name="Kyrpides N.C."/>
            <person name="Klenk H.P."/>
            <person name="Detter J.C."/>
        </authorList>
    </citation>
    <scope>NUCLEOTIDE SEQUENCE [LARGE SCALE GENOMIC DNA]</scope>
    <source>
        <strain evidence="2">ATCC 43812 / DSM 4252 / R-10</strain>
    </source>
</reference>